<dbReference type="Gene3D" id="3.30.70.1230">
    <property type="entry name" value="Nucleotide cyclase"/>
    <property type="match status" value="1"/>
</dbReference>
<gene>
    <name evidence="3" type="ORF">SAMN04489726_3076</name>
</gene>
<proteinExistence type="inferred from homology"/>
<reference evidence="3 4" key="1">
    <citation type="submission" date="2016-10" db="EMBL/GenBank/DDBJ databases">
        <authorList>
            <person name="de Groot N.N."/>
        </authorList>
    </citation>
    <scope>NUCLEOTIDE SEQUENCE [LARGE SCALE GENOMIC DNA]</scope>
    <source>
        <strain evidence="3 4">DSM 44149</strain>
    </source>
</reference>
<dbReference type="CDD" id="cd07302">
    <property type="entry name" value="CHD"/>
    <property type="match status" value="1"/>
</dbReference>
<sequence>MRYFEVFSDALRSGDRPRKTIMFADIVDSAKLKERTAEVNWLPTIGKFLDIVTEAVQHEGGEVVKYLGDGVLAVFDAAGSGDAIRAGIRLQEQLRRLQQETSLIQNCQCTVGIATGHVVEYRTPAQTTDVIGSTADLASRLSSAAAPNAVWIDANTFHAADMTRISSEIGRALDRPTNEYHLAGEVGLKGFGHRVGYYEIIWSQSEFGARNATLRHSQNVPAPTADGVLQGTVDQWSAEKGRGFLRTDRGEYFVDRRFLASPKENLVRGKIVRFVPIKPLRPNGRPVAGALVQEGWRITAEFTRVFVERGYGFVVVRDQRGNTLPLFVHLGDAARRYRPGDKAYLVIRSNARGLSGQLEASAPDAPRP</sequence>
<dbReference type="GO" id="GO:0004016">
    <property type="term" value="F:adenylate cyclase activity"/>
    <property type="evidence" value="ECO:0007669"/>
    <property type="project" value="UniProtKB-ARBA"/>
</dbReference>
<accession>A0A1G9VJT6</accession>
<feature type="domain" description="Guanylate cyclase" evidence="2">
    <location>
        <begin position="20"/>
        <end position="142"/>
    </location>
</feature>
<dbReference type="RefSeq" id="WP_030429448.1">
    <property type="nucleotide sequence ID" value="NZ_JOEF01000007.1"/>
</dbReference>
<dbReference type="eggNOG" id="COG2114">
    <property type="taxonomic scope" value="Bacteria"/>
</dbReference>
<evidence type="ECO:0000313" key="3">
    <source>
        <dbReference type="EMBL" id="SDM72357.1"/>
    </source>
</evidence>
<evidence type="ECO:0000313" key="4">
    <source>
        <dbReference type="Proteomes" id="UP000183376"/>
    </source>
</evidence>
<keyword evidence="4" id="KW-1185">Reference proteome</keyword>
<organism evidence="3 4">
    <name type="scientific">Allokutzneria albata</name>
    <name type="common">Kibdelosporangium albatum</name>
    <dbReference type="NCBI Taxonomy" id="211114"/>
    <lineage>
        <taxon>Bacteria</taxon>
        <taxon>Bacillati</taxon>
        <taxon>Actinomycetota</taxon>
        <taxon>Actinomycetes</taxon>
        <taxon>Pseudonocardiales</taxon>
        <taxon>Pseudonocardiaceae</taxon>
        <taxon>Allokutzneria</taxon>
    </lineage>
</organism>
<dbReference type="InterPro" id="IPR001054">
    <property type="entry name" value="A/G_cyclase"/>
</dbReference>
<dbReference type="PANTHER" id="PTHR43081">
    <property type="entry name" value="ADENYLATE CYCLASE, TERMINAL-DIFFERENTIATION SPECIFIC-RELATED"/>
    <property type="match status" value="1"/>
</dbReference>
<dbReference type="GO" id="GO:0009190">
    <property type="term" value="P:cyclic nucleotide biosynthetic process"/>
    <property type="evidence" value="ECO:0007669"/>
    <property type="project" value="InterPro"/>
</dbReference>
<dbReference type="AlphaFoldDB" id="A0A1G9VJT6"/>
<name>A0A1G9VJT6_ALLAB</name>
<dbReference type="SUPFAM" id="SSF55073">
    <property type="entry name" value="Nucleotide cyclase"/>
    <property type="match status" value="1"/>
</dbReference>
<dbReference type="PROSITE" id="PS50125">
    <property type="entry name" value="GUANYLATE_CYCLASE_2"/>
    <property type="match status" value="1"/>
</dbReference>
<dbReference type="EMBL" id="LT629701">
    <property type="protein sequence ID" value="SDM72357.1"/>
    <property type="molecule type" value="Genomic_DNA"/>
</dbReference>
<evidence type="ECO:0000256" key="1">
    <source>
        <dbReference type="ARBA" id="ARBA00005381"/>
    </source>
</evidence>
<comment type="similarity">
    <text evidence="1">Belongs to the adenylyl cyclase class-3 family.</text>
</comment>
<evidence type="ECO:0000259" key="2">
    <source>
        <dbReference type="PROSITE" id="PS50125"/>
    </source>
</evidence>
<dbReference type="Pfam" id="PF00211">
    <property type="entry name" value="Guanylate_cyc"/>
    <property type="match status" value="1"/>
</dbReference>
<dbReference type="Proteomes" id="UP000183376">
    <property type="component" value="Chromosome I"/>
</dbReference>
<dbReference type="InterPro" id="IPR029787">
    <property type="entry name" value="Nucleotide_cyclase"/>
</dbReference>
<dbReference type="GO" id="GO:0035556">
    <property type="term" value="P:intracellular signal transduction"/>
    <property type="evidence" value="ECO:0007669"/>
    <property type="project" value="InterPro"/>
</dbReference>
<dbReference type="PANTHER" id="PTHR43081:SF1">
    <property type="entry name" value="ADENYLATE CYCLASE, TERMINAL-DIFFERENTIATION SPECIFIC"/>
    <property type="match status" value="1"/>
</dbReference>
<dbReference type="InterPro" id="IPR050697">
    <property type="entry name" value="Adenylyl/Guanylyl_Cyclase_3/4"/>
</dbReference>
<dbReference type="STRING" id="211114.SAMN04489726_3076"/>
<protein>
    <submittedName>
        <fullName evidence="3">Adenylate cyclase, class 3</fullName>
    </submittedName>
</protein>